<keyword evidence="6" id="KW-0969">Cilium</keyword>
<evidence type="ECO:0000256" key="8">
    <source>
        <dbReference type="ARBA" id="ARBA00023273"/>
    </source>
</evidence>
<dbReference type="Gene3D" id="2.20.110.10">
    <property type="entry name" value="Histone H3 K4-specific methyltransferase SET7/9 N-terminal domain"/>
    <property type="match status" value="5"/>
</dbReference>
<feature type="compositionally biased region" description="Polar residues" evidence="9">
    <location>
        <begin position="802"/>
        <end position="812"/>
    </location>
</feature>
<keyword evidence="5" id="KW-0282">Flagellum</keyword>
<feature type="compositionally biased region" description="Low complexity" evidence="9">
    <location>
        <begin position="785"/>
        <end position="801"/>
    </location>
</feature>
<dbReference type="GO" id="GO:0005930">
    <property type="term" value="C:axoneme"/>
    <property type="evidence" value="ECO:0007669"/>
    <property type="project" value="UniProtKB-SubCell"/>
</dbReference>
<dbReference type="Pfam" id="PF02493">
    <property type="entry name" value="MORN"/>
    <property type="match status" value="10"/>
</dbReference>
<dbReference type="GO" id="GO:0031514">
    <property type="term" value="C:motile cilium"/>
    <property type="evidence" value="ECO:0007669"/>
    <property type="project" value="UniProtKB-SubCell"/>
</dbReference>
<feature type="region of interest" description="Disordered" evidence="9">
    <location>
        <begin position="394"/>
        <end position="418"/>
    </location>
</feature>
<evidence type="ECO:0000256" key="7">
    <source>
        <dbReference type="ARBA" id="ARBA00023212"/>
    </source>
</evidence>
<feature type="compositionally biased region" description="Polar residues" evidence="9">
    <location>
        <begin position="81"/>
        <end position="104"/>
    </location>
</feature>
<keyword evidence="7" id="KW-0206">Cytoskeleton</keyword>
<accession>A0A8C1E9Y3</accession>
<evidence type="ECO:0000256" key="2">
    <source>
        <dbReference type="ARBA" id="ARBA00004430"/>
    </source>
</evidence>
<comment type="subcellular location">
    <subcellularLocation>
        <location evidence="1">Cell projection</location>
        <location evidence="1">Cilium</location>
        <location evidence="1">Flagellum</location>
    </subcellularLocation>
    <subcellularLocation>
        <location evidence="2">Cytoplasm</location>
        <location evidence="2">Cytoskeleton</location>
        <location evidence="2">Cilium axoneme</location>
    </subcellularLocation>
</comment>
<dbReference type="PANTHER" id="PTHR46613:SF1">
    <property type="entry name" value="RADIAL SPOKE HEAD 10 HOMOLOG B-RELATED"/>
    <property type="match status" value="1"/>
</dbReference>
<dbReference type="InterPro" id="IPR003409">
    <property type="entry name" value="MORN"/>
</dbReference>
<evidence type="ECO:0000256" key="6">
    <source>
        <dbReference type="ARBA" id="ARBA00023069"/>
    </source>
</evidence>
<evidence type="ECO:0000313" key="11">
    <source>
        <dbReference type="Proteomes" id="UP001108240"/>
    </source>
</evidence>
<dbReference type="GeneTree" id="ENSGT00940000168282"/>
<protein>
    <submittedName>
        <fullName evidence="10">Radial spoke head 10 homolog B</fullName>
    </submittedName>
</protein>
<keyword evidence="3" id="KW-0963">Cytoplasm</keyword>
<keyword evidence="11" id="KW-1185">Reference proteome</keyword>
<dbReference type="PANTHER" id="PTHR46613">
    <property type="entry name" value="RADIAL SPOKE HEAD 10 HOMOLOG B-RELATED"/>
    <property type="match status" value="1"/>
</dbReference>
<sequence length="812" mass="91881">MVLTSSLMRMQPMACYYVHSTGIPASRCISEYFYLSAPAMAKGYKIKSSNRSTPEPTFSKVLEESSTSSLLSESVAEPADVQNSPSSTVCSASAESLTSPTNDHQQNHEHDQCRKVPILHHIIVERYEGDKSGDMFHGEGVAYFQGGHIYKGSFSHGLMHGHGEYIWSDGLKYQGDFKLSVPMGHGTYTWLDGSTYEGEVHKGVRHGVGVYKCAKTFTVYRGQWYLGKRQGQGVMYYNQAATSWYKGQWVNNCREGWGTRCYPSENVYEGQWRNSVRHGEGTMRWVQLDQQYSGQWVNGIQDGKGTHTWLRKRVPCSQYPRMNEYTGEFVQGQRHGQGQFFYASGAVYCGDWQRDKKHGQGRYTFENGRVYEGEFIKDCMAEFPAFTPGLSGITTPFPDENDSSNRASQSSTSSSPLGSDMVLNIQALLSRLPEAHRDQELKQVEYAVVRHIGLLREIYNFYSCLGHEQSSDKIFPLTHLQFSRFLMDCKVHQHGITVAQMDRLLNDEVHSPFAAILPRECISYIIIVAYHICHKDIESSNNILAACFSKLMRQNIIPNAKHVKGPLFCHPVHAAVAYNYSDRCWEIYQALCKASSIQSDTFLTARQFVWMLKDLYLYDSELTVSKVLEILSVDSPAICDGTYSNLDLEMSFLEFFEALLGCAEVKGQTDIESQIDTNHQEDTVLRSLQSSLSEETEQSRSPVLAFKETELKGWMQKTQQFFTQIFFPAYEHSVELQGEKFRLKEKKRISLAEADNARYIEHLEAEDKQEEDGNGEVAKNDVNCSPSTPMTPVTSTTSVISKQSVTSGSKKK</sequence>
<keyword evidence="4" id="KW-0677">Repeat</keyword>
<evidence type="ECO:0000256" key="4">
    <source>
        <dbReference type="ARBA" id="ARBA00022737"/>
    </source>
</evidence>
<dbReference type="SUPFAM" id="SSF82185">
    <property type="entry name" value="Histone H3 K4-specific methyltransferase SET7/9 N-terminal domain"/>
    <property type="match status" value="2"/>
</dbReference>
<keyword evidence="8" id="KW-0966">Cell projection</keyword>
<dbReference type="SMART" id="SM00698">
    <property type="entry name" value="MORN"/>
    <property type="match status" value="10"/>
</dbReference>
<feature type="region of interest" description="Disordered" evidence="9">
    <location>
        <begin position="72"/>
        <end position="111"/>
    </location>
</feature>
<evidence type="ECO:0000256" key="5">
    <source>
        <dbReference type="ARBA" id="ARBA00022846"/>
    </source>
</evidence>
<evidence type="ECO:0000256" key="1">
    <source>
        <dbReference type="ARBA" id="ARBA00004230"/>
    </source>
</evidence>
<dbReference type="OMA" id="PNACHVK"/>
<feature type="compositionally biased region" description="Low complexity" evidence="9">
    <location>
        <begin position="404"/>
        <end position="418"/>
    </location>
</feature>
<dbReference type="AlphaFoldDB" id="A0A8C1E9Y3"/>
<reference evidence="10" key="1">
    <citation type="submission" date="2025-08" db="UniProtKB">
        <authorList>
            <consortium name="Ensembl"/>
        </authorList>
    </citation>
    <scope>IDENTIFICATION</scope>
</reference>
<evidence type="ECO:0000313" key="10">
    <source>
        <dbReference type="Ensembl" id="ENSCCRP00000074180.2"/>
    </source>
</evidence>
<evidence type="ECO:0000256" key="3">
    <source>
        <dbReference type="ARBA" id="ARBA00022490"/>
    </source>
</evidence>
<organism evidence="10 11">
    <name type="scientific">Cyprinus carpio carpio</name>
    <dbReference type="NCBI Taxonomy" id="630221"/>
    <lineage>
        <taxon>Eukaryota</taxon>
        <taxon>Metazoa</taxon>
        <taxon>Chordata</taxon>
        <taxon>Craniata</taxon>
        <taxon>Vertebrata</taxon>
        <taxon>Euteleostomi</taxon>
        <taxon>Actinopterygii</taxon>
        <taxon>Neopterygii</taxon>
        <taxon>Teleostei</taxon>
        <taxon>Ostariophysi</taxon>
        <taxon>Cypriniformes</taxon>
        <taxon>Cyprinidae</taxon>
        <taxon>Cyprininae</taxon>
        <taxon>Cyprinus</taxon>
    </lineage>
</organism>
<dbReference type="Ensembl" id="ENSCCRT00000080375.2">
    <property type="protein sequence ID" value="ENSCCRP00000074180.2"/>
    <property type="gene ID" value="ENSCCRG00000040026.2"/>
</dbReference>
<proteinExistence type="predicted"/>
<reference evidence="10" key="2">
    <citation type="submission" date="2025-09" db="UniProtKB">
        <authorList>
            <consortium name="Ensembl"/>
        </authorList>
    </citation>
    <scope>IDENTIFICATION</scope>
</reference>
<name>A0A8C1E9Y3_CYPCA</name>
<dbReference type="Proteomes" id="UP001108240">
    <property type="component" value="Unplaced"/>
</dbReference>
<evidence type="ECO:0000256" key="9">
    <source>
        <dbReference type="SAM" id="MobiDB-lite"/>
    </source>
</evidence>
<feature type="region of interest" description="Disordered" evidence="9">
    <location>
        <begin position="765"/>
        <end position="812"/>
    </location>
</feature>